<dbReference type="UniPathway" id="UPA00214"/>
<gene>
    <name evidence="13" type="ordered locus">STH2711</name>
</gene>
<reference evidence="13 14" key="1">
    <citation type="journal article" date="2004" name="Nucleic Acids Res.">
        <title>Genome sequence of Symbiobacterium thermophilum, an uncultivable bacterium that depends on microbial commensalism.</title>
        <authorList>
            <person name="Ueda K."/>
            <person name="Yamashita A."/>
            <person name="Ishikawa J."/>
            <person name="Shimada M."/>
            <person name="Watsuji T."/>
            <person name="Morimura K."/>
            <person name="Ikeda H."/>
            <person name="Hattori M."/>
            <person name="Beppu T."/>
        </authorList>
    </citation>
    <scope>NUCLEOTIDE SEQUENCE [LARGE SCALE GENOMIC DNA]</scope>
    <source>
        <strain evidence="14">T / IAM 14863</strain>
    </source>
</reference>
<evidence type="ECO:0000256" key="11">
    <source>
        <dbReference type="RuleBase" id="RU366046"/>
    </source>
</evidence>
<dbReference type="InterPro" id="IPR005886">
    <property type="entry name" value="UDP_G4E"/>
</dbReference>
<keyword evidence="7 11" id="KW-0520">NAD</keyword>
<keyword evidence="9 11" id="KW-0413">Isomerase</keyword>
<protein>
    <recommendedName>
        <fullName evidence="6 11">UDP-glucose 4-epimerase</fullName>
        <ecNumber evidence="5 11">5.1.3.2</ecNumber>
    </recommendedName>
</protein>
<dbReference type="GO" id="GO:0033499">
    <property type="term" value="P:galactose catabolic process via UDP-galactose, Leloir pathway"/>
    <property type="evidence" value="ECO:0007669"/>
    <property type="project" value="TreeGrafter"/>
</dbReference>
<evidence type="ECO:0000256" key="9">
    <source>
        <dbReference type="ARBA" id="ARBA00023235"/>
    </source>
</evidence>
<evidence type="ECO:0000256" key="8">
    <source>
        <dbReference type="ARBA" id="ARBA00023144"/>
    </source>
</evidence>
<evidence type="ECO:0000313" key="13">
    <source>
        <dbReference type="EMBL" id="BAD41696.1"/>
    </source>
</evidence>
<feature type="domain" description="NAD-dependent epimerase/dehydratase" evidence="12">
    <location>
        <begin position="2"/>
        <end position="247"/>
    </location>
</feature>
<dbReference type="InterPro" id="IPR001509">
    <property type="entry name" value="Epimerase_deHydtase"/>
</dbReference>
<dbReference type="STRING" id="292459.STH2711"/>
<comment type="pathway">
    <text evidence="3 11">Carbohydrate metabolism; galactose metabolism.</text>
</comment>
<evidence type="ECO:0000256" key="10">
    <source>
        <dbReference type="ARBA" id="ARBA00023277"/>
    </source>
</evidence>
<organism evidence="13 14">
    <name type="scientific">Symbiobacterium thermophilum (strain DSM 24528 / JCM 14929 / IAM 14863 / T)</name>
    <dbReference type="NCBI Taxonomy" id="292459"/>
    <lineage>
        <taxon>Bacteria</taxon>
        <taxon>Bacillati</taxon>
        <taxon>Bacillota</taxon>
        <taxon>Clostridia</taxon>
        <taxon>Eubacteriales</taxon>
        <taxon>Symbiobacteriaceae</taxon>
        <taxon>Symbiobacterium</taxon>
    </lineage>
</organism>
<keyword evidence="14" id="KW-1185">Reference proteome</keyword>
<dbReference type="Pfam" id="PF01370">
    <property type="entry name" value="Epimerase"/>
    <property type="match status" value="1"/>
</dbReference>
<evidence type="ECO:0000256" key="4">
    <source>
        <dbReference type="ARBA" id="ARBA00007637"/>
    </source>
</evidence>
<evidence type="ECO:0000256" key="5">
    <source>
        <dbReference type="ARBA" id="ARBA00013189"/>
    </source>
</evidence>
<evidence type="ECO:0000256" key="2">
    <source>
        <dbReference type="ARBA" id="ARBA00001911"/>
    </source>
</evidence>
<accession>Q67KV0</accession>
<sequence>MVGGAGYVGSHVVRALLEAGHEPVVYDNLSTGHMEAVCDSEVIIGDVGDRDKLRTVLQARRFDGVVHLAAASLVAESMREPSVYFRNNVSASIVLFDELIRADVPWVVLSSTAAVYGEPEVVPIPEEHPTRPTNPYGESKLMLERILKWYDVAYGFKHISLRYFNAAGAHPSGQIGEDHMPETHLIPIVLQVALGLRDFVTVFGIDYPTPDGSAVRDYVHVCDLADAHVRAITRLCATGTSSVYNLGSARGYSVREIVDVAQQVVGMPIKSVVADRRAGDPPILVADNRKALSELQWMPQFDLEAIVETAWRWHRDHPQGYGNRRSSI</sequence>
<comment type="similarity">
    <text evidence="4 11">Belongs to the NAD(P)-dependent epimerase/dehydratase family.</text>
</comment>
<evidence type="ECO:0000256" key="1">
    <source>
        <dbReference type="ARBA" id="ARBA00000083"/>
    </source>
</evidence>
<dbReference type="PANTHER" id="PTHR43725:SF53">
    <property type="entry name" value="UDP-ARABINOSE 4-EPIMERASE 1"/>
    <property type="match status" value="1"/>
</dbReference>
<dbReference type="EC" id="5.1.3.2" evidence="5 11"/>
<keyword evidence="10 11" id="KW-0119">Carbohydrate metabolism</keyword>
<evidence type="ECO:0000256" key="6">
    <source>
        <dbReference type="ARBA" id="ARBA00018569"/>
    </source>
</evidence>
<dbReference type="NCBIfam" id="TIGR01179">
    <property type="entry name" value="galE"/>
    <property type="match status" value="1"/>
</dbReference>
<dbReference type="CDD" id="cd05247">
    <property type="entry name" value="UDP_G4E_1_SDR_e"/>
    <property type="match status" value="1"/>
</dbReference>
<dbReference type="SUPFAM" id="SSF51735">
    <property type="entry name" value="NAD(P)-binding Rossmann-fold domains"/>
    <property type="match status" value="1"/>
</dbReference>
<dbReference type="AlphaFoldDB" id="Q67KV0"/>
<dbReference type="eggNOG" id="COG1087">
    <property type="taxonomic scope" value="Bacteria"/>
</dbReference>
<dbReference type="PANTHER" id="PTHR43725">
    <property type="entry name" value="UDP-GLUCOSE 4-EPIMERASE"/>
    <property type="match status" value="1"/>
</dbReference>
<keyword evidence="8" id="KW-0299">Galactose metabolism</keyword>
<evidence type="ECO:0000256" key="7">
    <source>
        <dbReference type="ARBA" id="ARBA00023027"/>
    </source>
</evidence>
<dbReference type="KEGG" id="sth:STH2711"/>
<dbReference type="Gene3D" id="3.40.50.720">
    <property type="entry name" value="NAD(P)-binding Rossmann-like Domain"/>
    <property type="match status" value="1"/>
</dbReference>
<comment type="cofactor">
    <cofactor evidence="2 11">
        <name>NAD(+)</name>
        <dbReference type="ChEBI" id="CHEBI:57540"/>
    </cofactor>
</comment>
<dbReference type="Proteomes" id="UP000000417">
    <property type="component" value="Chromosome"/>
</dbReference>
<dbReference type="EMBL" id="AP006840">
    <property type="protein sequence ID" value="BAD41696.1"/>
    <property type="molecule type" value="Genomic_DNA"/>
</dbReference>
<comment type="catalytic activity">
    <reaction evidence="1 11">
        <text>UDP-alpha-D-glucose = UDP-alpha-D-galactose</text>
        <dbReference type="Rhea" id="RHEA:22168"/>
        <dbReference type="ChEBI" id="CHEBI:58885"/>
        <dbReference type="ChEBI" id="CHEBI:66914"/>
        <dbReference type="EC" id="5.1.3.2"/>
    </reaction>
</comment>
<evidence type="ECO:0000313" key="14">
    <source>
        <dbReference type="Proteomes" id="UP000000417"/>
    </source>
</evidence>
<dbReference type="Gene3D" id="3.90.25.10">
    <property type="entry name" value="UDP-galactose 4-epimerase, domain 1"/>
    <property type="match status" value="1"/>
</dbReference>
<evidence type="ECO:0000256" key="3">
    <source>
        <dbReference type="ARBA" id="ARBA00004947"/>
    </source>
</evidence>
<evidence type="ECO:0000259" key="12">
    <source>
        <dbReference type="Pfam" id="PF01370"/>
    </source>
</evidence>
<comment type="subunit">
    <text evidence="11">Homodimer.</text>
</comment>
<dbReference type="InterPro" id="IPR036291">
    <property type="entry name" value="NAD(P)-bd_dom_sf"/>
</dbReference>
<dbReference type="GO" id="GO:0003978">
    <property type="term" value="F:UDP-glucose 4-epimerase activity"/>
    <property type="evidence" value="ECO:0007669"/>
    <property type="project" value="UniProtKB-UniRule"/>
</dbReference>
<proteinExistence type="inferred from homology"/>
<dbReference type="HOGENOM" id="CLU_007383_1_10_9"/>
<name>Q67KV0_SYMTH</name>